<sequence length="779" mass="87287">MRKILFILFCFSPFIHFAQDYSAQWEGHFSYYDITKVVKGNNRIYAASGNAIFTVDVQSNNIEELTTVNGLSGETISTIYYSEIYQLLVIGYENGLIEIVFDNDDNVLTIVDIVDKTSITQENKRINHFNAYQNVIYISTNFGVSLYDLERLEFGDTYFIGAGGAQIEVKETTIFNGFIYAACLDSGGVKKADISSSNLIDYNTWENVTSGNFIDVEINEGKLYVLNANGILYQVINDNLNQLMSFDDVPNEVTSNASNLVVTTKSNVYVYNVDFNLVSNVSVVEDFDTTYKSAVVDSDEVYIASTDFGILKTKITDPVLFEEIHPEGPLRNDLFSLEYFNNDLWCVSGGYNFFFNFIRGDRVFTGISRFKNNKWSNIQYDTISSVIENPRYLAHTAINPRQPNQVFVSSYYSGLIEFDNDTPIQLFNQDNSTLVPFAGNFKLTGTSTFDSNGVLWLINGRVDSPLNKYENGRWTAFDFSKIIAEPTSENGFSEIVINEASGTIFLGSHINGLVGFNENNGNPKIKSLSREDLNMPDPFVTSVALDNNNQLWIGTFRGLRVLYNTSDFFENDDLQVDEIIIEEEGIAKELLFQQYITQIKVDGSNNKWIGTSDAGIFYLSSNGQETIFHFTTANSPLPSNSISDIELDNNNGIVYIATTKGLLTFNSGGSSALQDVSSAYVYPNPVRPGFNFIEDKVKIKDISENVNIKITDIEGNLVAEAQSRINLRHQGYHLEIDGGTAFWNGKNLANNLVASGVYLILISDLDTFETKVLKLMVVR</sequence>
<accession>A0A1I1N9R8</accession>
<dbReference type="Gene3D" id="2.130.10.10">
    <property type="entry name" value="YVTN repeat-like/Quinoprotein amine dehydrogenase"/>
    <property type="match status" value="3"/>
</dbReference>
<keyword evidence="4" id="KW-1185">Reference proteome</keyword>
<feature type="domain" description="PorZ N-terminal beta-propeller" evidence="2">
    <location>
        <begin position="44"/>
        <end position="206"/>
    </location>
</feature>
<dbReference type="Proteomes" id="UP000199439">
    <property type="component" value="Unassembled WGS sequence"/>
</dbReference>
<evidence type="ECO:0000313" key="3">
    <source>
        <dbReference type="EMBL" id="SFC93992.1"/>
    </source>
</evidence>
<dbReference type="Pfam" id="PF07494">
    <property type="entry name" value="Reg_prop"/>
    <property type="match status" value="1"/>
</dbReference>
<evidence type="ECO:0000256" key="1">
    <source>
        <dbReference type="SAM" id="SignalP"/>
    </source>
</evidence>
<keyword evidence="1" id="KW-0732">Signal</keyword>
<feature type="signal peptide" evidence="1">
    <location>
        <begin position="1"/>
        <end position="18"/>
    </location>
</feature>
<name>A0A1I1N9R8_9FLAO</name>
<proteinExistence type="predicted"/>
<evidence type="ECO:0000313" key="4">
    <source>
        <dbReference type="Proteomes" id="UP000199439"/>
    </source>
</evidence>
<dbReference type="SUPFAM" id="SSF63829">
    <property type="entry name" value="Calcium-dependent phosphotriesterase"/>
    <property type="match status" value="2"/>
</dbReference>
<reference evidence="4" key="1">
    <citation type="submission" date="2016-10" db="EMBL/GenBank/DDBJ databases">
        <authorList>
            <person name="Varghese N."/>
            <person name="Submissions S."/>
        </authorList>
    </citation>
    <scope>NUCLEOTIDE SEQUENCE [LARGE SCALE GENOMIC DNA]</scope>
    <source>
        <strain evidence="4">DSM 25730</strain>
    </source>
</reference>
<dbReference type="InterPro" id="IPR048954">
    <property type="entry name" value="PorZ_N"/>
</dbReference>
<feature type="chain" id="PRO_5011441024" evidence="1">
    <location>
        <begin position="19"/>
        <end position="779"/>
    </location>
</feature>
<dbReference type="AlphaFoldDB" id="A0A1I1N9R8"/>
<dbReference type="Gene3D" id="2.60.40.4070">
    <property type="match status" value="1"/>
</dbReference>
<dbReference type="InterPro" id="IPR015943">
    <property type="entry name" value="WD40/YVTN_repeat-like_dom_sf"/>
</dbReference>
<dbReference type="STRING" id="870482.SAMN04487987_10298"/>
<organism evidence="3 4">
    <name type="scientific">Algibacter pectinivorans</name>
    <dbReference type="NCBI Taxonomy" id="870482"/>
    <lineage>
        <taxon>Bacteria</taxon>
        <taxon>Pseudomonadati</taxon>
        <taxon>Bacteroidota</taxon>
        <taxon>Flavobacteriia</taxon>
        <taxon>Flavobacteriales</taxon>
        <taxon>Flavobacteriaceae</taxon>
        <taxon>Algibacter</taxon>
    </lineage>
</organism>
<dbReference type="Pfam" id="PF21544">
    <property type="entry name" value="PorZ_N_b_propeller"/>
    <property type="match status" value="1"/>
</dbReference>
<dbReference type="RefSeq" id="WP_245750529.1">
    <property type="nucleotide sequence ID" value="NZ_FOMI01000002.1"/>
</dbReference>
<dbReference type="InterPro" id="IPR011110">
    <property type="entry name" value="Reg_prop"/>
</dbReference>
<evidence type="ECO:0000259" key="2">
    <source>
        <dbReference type="Pfam" id="PF21544"/>
    </source>
</evidence>
<protein>
    <submittedName>
        <fullName evidence="3">Two component regulator propeller</fullName>
    </submittedName>
</protein>
<gene>
    <name evidence="3" type="ORF">SAMN04487987_10298</name>
</gene>
<dbReference type="EMBL" id="FOMI01000002">
    <property type="protein sequence ID" value="SFC93992.1"/>
    <property type="molecule type" value="Genomic_DNA"/>
</dbReference>